<name>A0A8J3W8R4_9ACTN</name>
<proteinExistence type="inferred from homology"/>
<dbReference type="AlphaFoldDB" id="A0A8J3W8R4"/>
<dbReference type="PIRSF" id="PIRSF017082">
    <property type="entry name" value="YflP"/>
    <property type="match status" value="1"/>
</dbReference>
<keyword evidence="3" id="KW-1185">Reference proteome</keyword>
<dbReference type="PROSITE" id="PS51257">
    <property type="entry name" value="PROKAR_LIPOPROTEIN"/>
    <property type="match status" value="1"/>
</dbReference>
<comment type="similarity">
    <text evidence="1">Belongs to the UPF0065 (bug) family.</text>
</comment>
<sequence length="341" mass="35422">MRRRTFFALSAGIMASATGCVLTGGAVAPPADRVSIVAPAVRGQRWDRTARALAEVVTGDGLAAAAQVGNRPQEAGLAALDALDASRVPFAREGRLLVAGAPLVAGAEMAGSLPVADSVTPLARLVGDWSALVVSAGSPLRSFEDFAAVLRRDPAGPVVGGGATGGCGHVLYGMIGKCLGVDVRLLDYAGYLEEGDAVEALHVGRLAALLGPARAFAAGIAAGGLRPLAVSSAARIDGIDAPTLMELEIRLEYSDWCGVFGPRRMSAEDYDAAVGLCDRLDASPRWQALCAREGWDRVYLSGDDFRQWLGTETRRTREVLYDLGLLSASDTNCGVGCATRP</sequence>
<dbReference type="Pfam" id="PF03401">
    <property type="entry name" value="TctC"/>
    <property type="match status" value="1"/>
</dbReference>
<dbReference type="PANTHER" id="PTHR42928:SF3">
    <property type="entry name" value="UPF0065 PROTEIN YFLP"/>
    <property type="match status" value="1"/>
</dbReference>
<protein>
    <submittedName>
        <fullName evidence="2">C4-dicarboxylate ABC transporter substrate-binding protein</fullName>
    </submittedName>
</protein>
<dbReference type="PANTHER" id="PTHR42928">
    <property type="entry name" value="TRICARBOXYLATE-BINDING PROTEIN"/>
    <property type="match status" value="1"/>
</dbReference>
<dbReference type="InterPro" id="IPR005064">
    <property type="entry name" value="BUG"/>
</dbReference>
<reference evidence="2 3" key="1">
    <citation type="submission" date="2021-01" db="EMBL/GenBank/DDBJ databases">
        <title>Whole genome shotgun sequence of Planobispora longispora NBRC 13918.</title>
        <authorList>
            <person name="Komaki H."/>
            <person name="Tamura T."/>
        </authorList>
    </citation>
    <scope>NUCLEOTIDE SEQUENCE [LARGE SCALE GENOMIC DNA]</scope>
    <source>
        <strain evidence="2 3">NBRC 13918</strain>
    </source>
</reference>
<dbReference type="InterPro" id="IPR042100">
    <property type="entry name" value="Bug_dom1"/>
</dbReference>
<organism evidence="2 3">
    <name type="scientific">Planobispora longispora</name>
    <dbReference type="NCBI Taxonomy" id="28887"/>
    <lineage>
        <taxon>Bacteria</taxon>
        <taxon>Bacillati</taxon>
        <taxon>Actinomycetota</taxon>
        <taxon>Actinomycetes</taxon>
        <taxon>Streptosporangiales</taxon>
        <taxon>Streptosporangiaceae</taxon>
        <taxon>Planobispora</taxon>
    </lineage>
</organism>
<evidence type="ECO:0000256" key="1">
    <source>
        <dbReference type="ARBA" id="ARBA00006987"/>
    </source>
</evidence>
<dbReference type="Gene3D" id="3.40.190.150">
    <property type="entry name" value="Bordetella uptake gene, domain 1"/>
    <property type="match status" value="1"/>
</dbReference>
<dbReference type="Proteomes" id="UP000616724">
    <property type="component" value="Unassembled WGS sequence"/>
</dbReference>
<evidence type="ECO:0000313" key="3">
    <source>
        <dbReference type="Proteomes" id="UP000616724"/>
    </source>
</evidence>
<dbReference type="EMBL" id="BOOH01000056">
    <property type="protein sequence ID" value="GIH80165.1"/>
    <property type="molecule type" value="Genomic_DNA"/>
</dbReference>
<dbReference type="RefSeq" id="WP_203894604.1">
    <property type="nucleotide sequence ID" value="NZ_BOOH01000056.1"/>
</dbReference>
<dbReference type="SUPFAM" id="SSF53850">
    <property type="entry name" value="Periplasmic binding protein-like II"/>
    <property type="match status" value="1"/>
</dbReference>
<accession>A0A8J3W8R4</accession>
<gene>
    <name evidence="2" type="ORF">Plo01_65940</name>
</gene>
<evidence type="ECO:0000313" key="2">
    <source>
        <dbReference type="EMBL" id="GIH80165.1"/>
    </source>
</evidence>
<dbReference type="Gene3D" id="3.40.190.10">
    <property type="entry name" value="Periplasmic binding protein-like II"/>
    <property type="match status" value="1"/>
</dbReference>
<comment type="caution">
    <text evidence="2">The sequence shown here is derived from an EMBL/GenBank/DDBJ whole genome shotgun (WGS) entry which is preliminary data.</text>
</comment>